<dbReference type="InterPro" id="IPR036192">
    <property type="entry name" value="Cell_div_ZapA-like_sf"/>
</dbReference>
<sequence>MSDMETLSLRIFGRDLTLACPPEEKDQLIEASKLLNNELDSINDKNNALIIAGLSLANKLLSSPSTSSSNSSEDLLSIIKKIDSVLEK</sequence>
<dbReference type="InterPro" id="IPR007838">
    <property type="entry name" value="Cell_div_ZapA-like"/>
</dbReference>
<comment type="caution">
    <text evidence="3">The sequence shown here is derived from an EMBL/GenBank/DDBJ whole genome shotgun (WGS) entry which is preliminary data.</text>
</comment>
<dbReference type="SUPFAM" id="SSF102829">
    <property type="entry name" value="Cell division protein ZapA-like"/>
    <property type="match status" value="1"/>
</dbReference>
<keyword evidence="3" id="KW-0132">Cell division</keyword>
<dbReference type="InterPro" id="IPR042233">
    <property type="entry name" value="Cell_div_ZapA_N"/>
</dbReference>
<keyword evidence="3" id="KW-0131">Cell cycle</keyword>
<dbReference type="EMBL" id="SHBI01000002">
    <property type="protein sequence ID" value="RZO22739.1"/>
    <property type="molecule type" value="Genomic_DNA"/>
</dbReference>
<evidence type="ECO:0000256" key="2">
    <source>
        <dbReference type="ARBA" id="ARBA00023054"/>
    </source>
</evidence>
<name>A0A520MNF1_9GAMM</name>
<dbReference type="GO" id="GO:0051301">
    <property type="term" value="P:cell division"/>
    <property type="evidence" value="ECO:0007669"/>
    <property type="project" value="UniProtKB-KW"/>
</dbReference>
<organism evidence="3 4">
    <name type="scientific">SAR86 cluster bacterium</name>
    <dbReference type="NCBI Taxonomy" id="2030880"/>
    <lineage>
        <taxon>Bacteria</taxon>
        <taxon>Pseudomonadati</taxon>
        <taxon>Pseudomonadota</taxon>
        <taxon>Gammaproteobacteria</taxon>
        <taxon>SAR86 cluster</taxon>
    </lineage>
</organism>
<dbReference type="Gene3D" id="3.30.160.880">
    <property type="entry name" value="Cell division protein ZapA protomer, N-terminal domain"/>
    <property type="match status" value="1"/>
</dbReference>
<evidence type="ECO:0000256" key="1">
    <source>
        <dbReference type="ARBA" id="ARBA00010074"/>
    </source>
</evidence>
<dbReference type="AlphaFoldDB" id="A0A520MNF1"/>
<keyword evidence="2" id="KW-0175">Coiled coil</keyword>
<protein>
    <submittedName>
        <fullName evidence="3">Cell division protein ZapA</fullName>
    </submittedName>
</protein>
<dbReference type="Proteomes" id="UP000315782">
    <property type="component" value="Unassembled WGS sequence"/>
</dbReference>
<gene>
    <name evidence="3" type="ORF">EVA96_00915</name>
</gene>
<proteinExistence type="inferred from homology"/>
<accession>A0A520MNF1</accession>
<evidence type="ECO:0000313" key="3">
    <source>
        <dbReference type="EMBL" id="RZO22739.1"/>
    </source>
</evidence>
<evidence type="ECO:0000313" key="4">
    <source>
        <dbReference type="Proteomes" id="UP000315782"/>
    </source>
</evidence>
<dbReference type="Pfam" id="PF05164">
    <property type="entry name" value="ZapA"/>
    <property type="match status" value="1"/>
</dbReference>
<comment type="similarity">
    <text evidence="1">Belongs to the ZapA family. Type 1 subfamily.</text>
</comment>
<reference evidence="3 4" key="1">
    <citation type="submission" date="2019-02" db="EMBL/GenBank/DDBJ databases">
        <title>Prokaryotic population dynamics and viral predation in marine succession experiment using metagenomics: the confinement effect.</title>
        <authorList>
            <person name="Haro-Moreno J.M."/>
            <person name="Rodriguez-Valera F."/>
            <person name="Lopez-Perez M."/>
        </authorList>
    </citation>
    <scope>NUCLEOTIDE SEQUENCE [LARGE SCALE GENOMIC DNA]</scope>
    <source>
        <strain evidence="3">MED-G163</strain>
    </source>
</reference>